<dbReference type="EMBL" id="CP003532">
    <property type="protein sequence ID" value="AFK07149.1"/>
    <property type="molecule type" value="Genomic_DNA"/>
</dbReference>
<gene>
    <name evidence="2" type="ORF">Theba_1464</name>
</gene>
<dbReference type="eggNOG" id="ENOG502ZVTU">
    <property type="taxonomic scope" value="Bacteria"/>
</dbReference>
<protein>
    <submittedName>
        <fullName evidence="2">Uncharacterized protein</fullName>
    </submittedName>
</protein>
<accession>I2F5E6</accession>
<dbReference type="GeneID" id="87107268"/>
<evidence type="ECO:0000313" key="2">
    <source>
        <dbReference type="EMBL" id="AFK07149.1"/>
    </source>
</evidence>
<dbReference type="KEGG" id="mpg:Theba_1464"/>
<name>I2F5E6_9BACT</name>
<keyword evidence="3" id="KW-1185">Reference proteome</keyword>
<keyword evidence="1" id="KW-1133">Transmembrane helix</keyword>
<evidence type="ECO:0000313" key="3">
    <source>
        <dbReference type="Proteomes" id="UP000002881"/>
    </source>
</evidence>
<proteinExistence type="predicted"/>
<dbReference type="AlphaFoldDB" id="I2F5E6"/>
<feature type="transmembrane region" description="Helical" evidence="1">
    <location>
        <begin position="6"/>
        <end position="27"/>
    </location>
</feature>
<reference evidence="2 3" key="1">
    <citation type="journal article" date="2012" name="Genome Biol. Evol.">
        <title>Genome Sequence of the Mesophilic Thermotogales Bacterium Mesotoga prima MesG1.Ag.4.2 Reveals the Largest Thermotogales Genome To Date.</title>
        <authorList>
            <person name="Zhaxybayeva O."/>
            <person name="Swithers K.S."/>
            <person name="Foght J."/>
            <person name="Green A.G."/>
            <person name="Bruce D."/>
            <person name="Detter C."/>
            <person name="Han S."/>
            <person name="Teshima H."/>
            <person name="Han J."/>
            <person name="Woyke T."/>
            <person name="Pitluck S."/>
            <person name="Nolan M."/>
            <person name="Ivanova N."/>
            <person name="Pati A."/>
            <person name="Land M.L."/>
            <person name="Dlutek M."/>
            <person name="Doolittle W.F."/>
            <person name="Noll K.M."/>
            <person name="Nesbo C.L."/>
        </authorList>
    </citation>
    <scope>NUCLEOTIDE SEQUENCE [LARGE SCALE GENOMIC DNA]</scope>
    <source>
        <strain evidence="3">mesG1.Ag.4.2</strain>
    </source>
</reference>
<organism evidence="2 3">
    <name type="scientific">Mesotoga prima MesG1.Ag.4.2</name>
    <dbReference type="NCBI Taxonomy" id="660470"/>
    <lineage>
        <taxon>Bacteria</taxon>
        <taxon>Thermotogati</taxon>
        <taxon>Thermotogota</taxon>
        <taxon>Thermotogae</taxon>
        <taxon>Kosmotogales</taxon>
        <taxon>Kosmotogaceae</taxon>
        <taxon>Mesotoga</taxon>
    </lineage>
</organism>
<sequence precursor="true">MKIASVSILISLIALICGLLVIVYMNFETIQNVGSRRATPDFFLRNNFIPLLERFKNHLEETKEFSSVLQQLEREGVGPWIMSAEKGIRTFTCPYKEVFSRLQTLFYIETGKNGIREHETVEFFGSTVTRMESIDYGAFRLTYLPGYTLVMESDYNSFLKEGFRFYRVHFMHSISPGSFVSDVFAGSGPVVVLREGGVINQSFIETVERYSIPYLPVRYFLIKD</sequence>
<dbReference type="HOGENOM" id="CLU_1233833_0_0_0"/>
<dbReference type="STRING" id="660470.Theba_1464"/>
<evidence type="ECO:0000256" key="1">
    <source>
        <dbReference type="SAM" id="Phobius"/>
    </source>
</evidence>
<dbReference type="Proteomes" id="UP000002881">
    <property type="component" value="Chromosome"/>
</dbReference>
<keyword evidence="1" id="KW-0472">Membrane</keyword>
<dbReference type="RefSeq" id="WP_014731083.1">
    <property type="nucleotide sequence ID" value="NC_017934.1"/>
</dbReference>
<keyword evidence="1" id="KW-0812">Transmembrane</keyword>